<evidence type="ECO:0000259" key="7">
    <source>
        <dbReference type="PROSITE" id="PS51532"/>
    </source>
</evidence>
<dbReference type="Pfam" id="PF15511">
    <property type="entry name" value="CENP-T_C"/>
    <property type="match status" value="1"/>
</dbReference>
<dbReference type="AlphaFoldDB" id="A0A061H4W8"/>
<keyword evidence="3" id="KW-0158">Chromosome</keyword>
<organism evidence="8 9">
    <name type="scientific">Pseudozyma flocculosa PF-1</name>
    <dbReference type="NCBI Taxonomy" id="1277687"/>
    <lineage>
        <taxon>Eukaryota</taxon>
        <taxon>Fungi</taxon>
        <taxon>Dikarya</taxon>
        <taxon>Basidiomycota</taxon>
        <taxon>Ustilaginomycotina</taxon>
        <taxon>Ustilaginomycetes</taxon>
        <taxon>Ustilaginales</taxon>
        <taxon>Ustilaginaceae</taxon>
        <taxon>Pseudozyma</taxon>
    </lineage>
</organism>
<dbReference type="HOGENOM" id="CLU_009404_0_0_1"/>
<dbReference type="PROSITE" id="PS51532">
    <property type="entry name" value="PITH"/>
    <property type="match status" value="1"/>
</dbReference>
<dbReference type="eggNOG" id="KOG1730">
    <property type="taxonomic scope" value="Eukaryota"/>
</dbReference>
<dbReference type="PANTHER" id="PTHR12175:SF1">
    <property type="entry name" value="PITH DOMAIN-CONTAINING PROTEIN 1"/>
    <property type="match status" value="1"/>
</dbReference>
<name>A0A061H4W8_9BASI</name>
<dbReference type="EMBL" id="KE361652">
    <property type="protein sequence ID" value="EPQ25686.1"/>
    <property type="molecule type" value="Genomic_DNA"/>
</dbReference>
<feature type="compositionally biased region" description="Low complexity" evidence="6">
    <location>
        <begin position="531"/>
        <end position="540"/>
    </location>
</feature>
<dbReference type="GO" id="GO:0005737">
    <property type="term" value="C:cytoplasm"/>
    <property type="evidence" value="ECO:0007669"/>
    <property type="project" value="UniProtKB-ARBA"/>
</dbReference>
<feature type="region of interest" description="Disordered" evidence="6">
    <location>
        <begin position="699"/>
        <end position="900"/>
    </location>
</feature>
<feature type="compositionally biased region" description="Acidic residues" evidence="6">
    <location>
        <begin position="794"/>
        <end position="804"/>
    </location>
</feature>
<feature type="region of interest" description="Disordered" evidence="6">
    <location>
        <begin position="472"/>
        <end position="585"/>
    </location>
</feature>
<reference evidence="8 9" key="1">
    <citation type="journal article" date="2013" name="Plant Cell">
        <title>The transition from a phytopathogenic smut ancestor to an anamorphic biocontrol agent deciphered by comparative whole-genome analysis.</title>
        <authorList>
            <person name="Lefebvre F."/>
            <person name="Joly D.L."/>
            <person name="Labbe C."/>
            <person name="Teichmann B."/>
            <person name="Linning R."/>
            <person name="Belzile F."/>
            <person name="Bakkeren G."/>
            <person name="Belanger R.R."/>
        </authorList>
    </citation>
    <scope>NUCLEOTIDE SEQUENCE [LARGE SCALE GENOMIC DNA]</scope>
    <source>
        <strain evidence="8 9">PF-1</strain>
    </source>
</reference>
<evidence type="ECO:0000256" key="2">
    <source>
        <dbReference type="ARBA" id="ARBA00004286"/>
    </source>
</evidence>
<dbReference type="Gene3D" id="2.60.120.470">
    <property type="entry name" value="PITH domain"/>
    <property type="match status" value="1"/>
</dbReference>
<dbReference type="InterPro" id="IPR035425">
    <property type="entry name" value="CENP-T/H4_C"/>
</dbReference>
<dbReference type="Proteomes" id="UP000053664">
    <property type="component" value="Unassembled WGS sequence"/>
</dbReference>
<keyword evidence="4" id="KW-0539">Nucleus</keyword>
<evidence type="ECO:0000256" key="1">
    <source>
        <dbReference type="ARBA" id="ARBA00004123"/>
    </source>
</evidence>
<feature type="compositionally biased region" description="Acidic residues" evidence="6">
    <location>
        <begin position="1134"/>
        <end position="1149"/>
    </location>
</feature>
<evidence type="ECO:0000313" key="8">
    <source>
        <dbReference type="EMBL" id="EPQ25686.1"/>
    </source>
</evidence>
<feature type="compositionally biased region" description="Polar residues" evidence="6">
    <location>
        <begin position="412"/>
        <end position="421"/>
    </location>
</feature>
<proteinExistence type="inferred from homology"/>
<dbReference type="InterPro" id="IPR009072">
    <property type="entry name" value="Histone-fold"/>
</dbReference>
<comment type="subcellular location">
    <subcellularLocation>
        <location evidence="2">Chromosome</location>
    </subcellularLocation>
    <subcellularLocation>
        <location evidence="1">Nucleus</location>
    </subcellularLocation>
</comment>
<dbReference type="OrthoDB" id="2635at2759"/>
<dbReference type="InterPro" id="IPR010400">
    <property type="entry name" value="PITH_dom"/>
</dbReference>
<feature type="compositionally biased region" description="Polar residues" evidence="6">
    <location>
        <begin position="841"/>
        <end position="853"/>
    </location>
</feature>
<feature type="region of interest" description="Disordered" evidence="6">
    <location>
        <begin position="271"/>
        <end position="458"/>
    </location>
</feature>
<feature type="compositionally biased region" description="Polar residues" evidence="6">
    <location>
        <begin position="385"/>
        <end position="396"/>
    </location>
</feature>
<evidence type="ECO:0000256" key="5">
    <source>
        <dbReference type="ARBA" id="ARBA00025788"/>
    </source>
</evidence>
<feature type="region of interest" description="Disordered" evidence="6">
    <location>
        <begin position="1"/>
        <end position="27"/>
    </location>
</feature>
<accession>A0A061H4W8</accession>
<dbReference type="InterPro" id="IPR008979">
    <property type="entry name" value="Galactose-bd-like_sf"/>
</dbReference>
<feature type="compositionally biased region" description="Basic and acidic residues" evidence="6">
    <location>
        <begin position="231"/>
        <end position="241"/>
    </location>
</feature>
<feature type="region of interest" description="Disordered" evidence="6">
    <location>
        <begin position="1097"/>
        <end position="1190"/>
    </location>
</feature>
<sequence length="1190" mass="124516">MSCIPTNDQDRRDDGDGRSLDPASSSAALSAVDGDATSLYQYVLRHKVWGTNLDPPESAKNVIKPWDQRLSTTESVQSNVDDQLTITVPFTCLVRIKSIMIYTGTGDFAPTRCRAFVNRPDGIDFDEADAATADTHPAGQPATRIASTLGAVGSGRAQADFALLQGQDGVVEYPVSVARFSSTNSVTLVLSHSNSTTLSRFFYLGFRGTALQLSKDPSEKLDIAAANAADKPVDGVREKRTASHGLAGGSGSRPSPRYAISDKEAARRIVEMTHTSPQRRRTSNVAPNTTPRKGRSSRGGGAAAQPSPAPGGEGSAANASTADDRTRRRSLSQPPPADTLFRQLHQQQAKEQRQQQPRQQGGTMGGAGPSLLRTPGKPAVAKTPLRSTTKAGTSATPGKRALGTPHRPGEQSIGSLAQTPATEMRKKRNDALMASAQRTREKRRQSTWGLGGWGGGREESPFDLLRRLARAPGFVAPPTPQQAADAAKMPPPPPGSAAAIAAAAARRASSSSAAATELPSFAGQSIGAGGRSSTSGRQSSMLRPGESVPGDLTRDSDALERSADMDDSRDASESSSSLAPPGMADASLASDAGAARRKSLIRGGIFAALAERGRSASARASDAGSRLSLGTAGDISALSAATSGLGGLREHELEKSLAMSLGDLDDSSLVESSRDGGSLDVAEARAIERLDELTRRSLFSNDGGLSLGPDEITDERSRDRQMKSFMRSMSEPLQVDDGGDDETGDYSSVLADYGAGLDAPDGGEATVDEPSIASSTDRTKGSAADQSLSRVTIAEEDEDQSEAVDESRVTIGSTDAGGVSSEVSRAGLDADDSASRLQDRSAMSDSRSRTNIVSDMGDVSSRSAPRGALSDEEGVDDDEAGFETAGSDVDQDEGSGAEGAADVRKLDLMDPKDLNALLKRRIVRKRKARVSPYTGDAVPQLPVSTIKDLFTAFLNPSADTQTSASLLGSTSGNGRRTRNKLDQTTLEEVEEAAHDFFGSFAQQLQQQARARTRRRSGGSESGVTMTEVDVLALLKQQGHVTARSDITSLAHRLLPREVQDQMNLPKFAGVRTETATPSIRTMMASVGGPRATAAAAAAAAGSRAPGGGAKRARQAVDEDEDEAVSSTGSGSGSDDVDDDDSEDDEDATLEDTARSRSIRRGAAGAASAKKAKTSKAPRTPVRRPASAVRR</sequence>
<dbReference type="GeneID" id="19320829"/>
<feature type="compositionally biased region" description="Basic and acidic residues" evidence="6">
    <location>
        <begin position="552"/>
        <end position="572"/>
    </location>
</feature>
<dbReference type="GO" id="GO:0005634">
    <property type="term" value="C:nucleus"/>
    <property type="evidence" value="ECO:0007669"/>
    <property type="project" value="UniProtKB-SubCell"/>
</dbReference>
<dbReference type="InterPro" id="IPR037047">
    <property type="entry name" value="PITH_dom_sf"/>
</dbReference>
<feature type="region of interest" description="Disordered" evidence="6">
    <location>
        <begin position="229"/>
        <end position="258"/>
    </location>
</feature>
<feature type="compositionally biased region" description="Basic and acidic residues" evidence="6">
    <location>
        <begin position="8"/>
        <end position="19"/>
    </location>
</feature>
<dbReference type="RefSeq" id="XP_007882495.1">
    <property type="nucleotide sequence ID" value="XM_007884304.1"/>
</dbReference>
<protein>
    <recommendedName>
        <fullName evidence="7">PITH domain-containing protein</fullName>
    </recommendedName>
</protein>
<feature type="compositionally biased region" description="Low complexity" evidence="6">
    <location>
        <begin position="496"/>
        <end position="515"/>
    </location>
</feature>
<dbReference type="GO" id="GO:0005694">
    <property type="term" value="C:chromosome"/>
    <property type="evidence" value="ECO:0007669"/>
    <property type="project" value="UniProtKB-SubCell"/>
</dbReference>
<comment type="similarity">
    <text evidence="5">Belongs to the PITHD1 family.</text>
</comment>
<dbReference type="InterPro" id="IPR045099">
    <property type="entry name" value="PITH1-like"/>
</dbReference>
<dbReference type="KEGG" id="pfp:PFL1_06758"/>
<dbReference type="Pfam" id="PF06201">
    <property type="entry name" value="PITH"/>
    <property type="match status" value="1"/>
</dbReference>
<dbReference type="PANTHER" id="PTHR12175">
    <property type="entry name" value="AD039 HT014 THIOREDOXIN FAMILY TRP26"/>
    <property type="match status" value="1"/>
</dbReference>
<evidence type="ECO:0000256" key="3">
    <source>
        <dbReference type="ARBA" id="ARBA00022454"/>
    </source>
</evidence>
<evidence type="ECO:0000313" key="9">
    <source>
        <dbReference type="Proteomes" id="UP000053664"/>
    </source>
</evidence>
<dbReference type="GO" id="GO:0046982">
    <property type="term" value="F:protein heterodimerization activity"/>
    <property type="evidence" value="ECO:0007669"/>
    <property type="project" value="InterPro"/>
</dbReference>
<dbReference type="SUPFAM" id="SSF49785">
    <property type="entry name" value="Galactose-binding domain-like"/>
    <property type="match status" value="1"/>
</dbReference>
<feature type="domain" description="PITH" evidence="7">
    <location>
        <begin position="28"/>
        <end position="226"/>
    </location>
</feature>
<dbReference type="Gene3D" id="1.10.20.10">
    <property type="entry name" value="Histone, subunit A"/>
    <property type="match status" value="1"/>
</dbReference>
<evidence type="ECO:0000256" key="6">
    <source>
        <dbReference type="SAM" id="MobiDB-lite"/>
    </source>
</evidence>
<gene>
    <name evidence="8" type="ORF">PFL1_06758</name>
</gene>
<evidence type="ECO:0000256" key="4">
    <source>
        <dbReference type="ARBA" id="ARBA00023242"/>
    </source>
</evidence>
<feature type="compositionally biased region" description="Acidic residues" evidence="6">
    <location>
        <begin position="870"/>
        <end position="881"/>
    </location>
</feature>